<reference evidence="1 2" key="1">
    <citation type="submission" date="2020-05" db="EMBL/GenBank/DDBJ databases">
        <title>Complete genome sequencing of Campylobacter and Arcobacter type strains.</title>
        <authorList>
            <person name="Miller W.G."/>
            <person name="Yee E."/>
        </authorList>
    </citation>
    <scope>NUCLEOTIDE SEQUENCE [LARGE SCALE GENOMIC DNA]</scope>
    <source>
        <strain evidence="1 2">LMG 26156</strain>
    </source>
</reference>
<dbReference type="InterPro" id="IPR032617">
    <property type="entry name" value="DUF4885"/>
</dbReference>
<evidence type="ECO:0000313" key="1">
    <source>
        <dbReference type="EMBL" id="QKF66024.1"/>
    </source>
</evidence>
<dbReference type="RefSeq" id="WP_172664194.1">
    <property type="nucleotide sequence ID" value="NZ_CP053840.1"/>
</dbReference>
<keyword evidence="2" id="KW-1185">Reference proteome</keyword>
<dbReference type="Pfam" id="PF16226">
    <property type="entry name" value="DUF4885"/>
    <property type="match status" value="1"/>
</dbReference>
<evidence type="ECO:0000313" key="2">
    <source>
        <dbReference type="Proteomes" id="UP000503482"/>
    </source>
</evidence>
<sequence>MTINSNTQSFSSLNGAIKVTQSSQAESSFTTQTKKLTDSVSIDISSNSESLEEETVIQARNGYVNEEKEARIKIMREYYSSAVEENNQFENPYNHIWDKYKNTSSPYYIQGLTKEERNAAYTNELRFQRNGKDNGNLMLKDDPIFKSGGPVSGGVIETAERKAYDREKVNGQFQSLLDKYNISIPQDTKLSFTIDPNTLKATVTGTDDETLAKSVEDVINTADNAKQLFLHISSSRSDDSTQYNAESSSKYGLVQNIKDVTGYNLKDLEIKDGKFVTEDGTDVFEIYAKKINENPNKSDFTKQMTLGSDGAELAKLARNGFDSVPDLVLSIDYQNGSFYDVKQSENFGTQKSGWIKEWKEALFDKKKSQGADSMTESDYSDTTQFTKKYDDIDLTNNKNNTKKDNKEVLSKEELMLKYLFGDGKESKEDNEKNQINNTSLKN</sequence>
<dbReference type="EMBL" id="CP053840">
    <property type="protein sequence ID" value="QKF66024.1"/>
    <property type="molecule type" value="Genomic_DNA"/>
</dbReference>
<proteinExistence type="predicted"/>
<dbReference type="AlphaFoldDB" id="A0AAE7E374"/>
<dbReference type="Proteomes" id="UP000503482">
    <property type="component" value="Chromosome"/>
</dbReference>
<protein>
    <submittedName>
        <fullName evidence="1">DUF4885 domain-containing protein</fullName>
    </submittedName>
</protein>
<accession>A0AAE7E374</accession>
<dbReference type="KEGG" id="avp:AVENP_0450"/>
<name>A0AAE7E374_9BACT</name>
<gene>
    <name evidence="1" type="ORF">AVENP_0450</name>
</gene>
<organism evidence="1 2">
    <name type="scientific">Arcobacter venerupis</name>
    <dbReference type="NCBI Taxonomy" id="1054033"/>
    <lineage>
        <taxon>Bacteria</taxon>
        <taxon>Pseudomonadati</taxon>
        <taxon>Campylobacterota</taxon>
        <taxon>Epsilonproteobacteria</taxon>
        <taxon>Campylobacterales</taxon>
        <taxon>Arcobacteraceae</taxon>
        <taxon>Arcobacter</taxon>
    </lineage>
</organism>